<organism evidence="2 3">
    <name type="scientific">Xenorhabdus szentirmaii DSM 16338</name>
    <dbReference type="NCBI Taxonomy" id="1427518"/>
    <lineage>
        <taxon>Bacteria</taxon>
        <taxon>Pseudomonadati</taxon>
        <taxon>Pseudomonadota</taxon>
        <taxon>Gammaproteobacteria</taxon>
        <taxon>Enterobacterales</taxon>
        <taxon>Morganellaceae</taxon>
        <taxon>Xenorhabdus</taxon>
    </lineage>
</organism>
<evidence type="ECO:0000313" key="2">
    <source>
        <dbReference type="EMBL" id="CDL82082.1"/>
    </source>
</evidence>
<comment type="caution">
    <text evidence="2">The sequence shown here is derived from an EMBL/GenBank/DDBJ whole genome shotgun (WGS) entry which is preliminary data.</text>
</comment>
<gene>
    <name evidence="2" type="ORF">XSR1_190017</name>
</gene>
<accession>W1IUB4</accession>
<evidence type="ECO:0000256" key="1">
    <source>
        <dbReference type="SAM" id="Phobius"/>
    </source>
</evidence>
<feature type="transmembrane region" description="Helical" evidence="1">
    <location>
        <begin position="32"/>
        <end position="50"/>
    </location>
</feature>
<keyword evidence="3" id="KW-1185">Reference proteome</keyword>
<name>W1IUB4_9GAMM</name>
<keyword evidence="1" id="KW-0812">Transmembrane</keyword>
<keyword evidence="1" id="KW-1133">Transmembrane helix</keyword>
<evidence type="ECO:0000313" key="3">
    <source>
        <dbReference type="Proteomes" id="UP000019202"/>
    </source>
</evidence>
<dbReference type="Proteomes" id="UP000019202">
    <property type="component" value="Unassembled WGS sequence"/>
</dbReference>
<sequence length="71" mass="8179">MNKLPSLKDISPPLIMVDEPALSFEQTSSASGFNYARYILCVLSFLTFIYKRTGTLKYLYFTTTFIFHKPT</sequence>
<reference evidence="2" key="1">
    <citation type="submission" date="2013-11" db="EMBL/GenBank/DDBJ databases">
        <title>Draft genome sequence and annotation of the entomopathogenic bacteria, Xenorhabdus cabanillasi strain JM26 and Xenorhabdus szentirmai strain DSM 16338.</title>
        <authorList>
            <person name="Gualtieri M."/>
            <person name="Ogier J.C."/>
            <person name="Pages S."/>
            <person name="Givaudan A."/>
            <person name="Gaudriault S."/>
        </authorList>
    </citation>
    <scope>NUCLEOTIDE SEQUENCE [LARGE SCALE GENOMIC DNA]</scope>
    <source>
        <strain evidence="2">DSM 16338</strain>
    </source>
</reference>
<dbReference type="STRING" id="1427518.XSR1_190017"/>
<dbReference type="AlphaFoldDB" id="W1IUB4"/>
<protein>
    <submittedName>
        <fullName evidence="2">Uncharacterized protein</fullName>
    </submittedName>
</protein>
<proteinExistence type="predicted"/>
<dbReference type="EMBL" id="CBXF010000076">
    <property type="protein sequence ID" value="CDL82082.1"/>
    <property type="molecule type" value="Genomic_DNA"/>
</dbReference>
<keyword evidence="1" id="KW-0472">Membrane</keyword>